<evidence type="ECO:0000313" key="2">
    <source>
        <dbReference type="Proteomes" id="UP000678513"/>
    </source>
</evidence>
<gene>
    <name evidence="1" type="ORF">J5A65_14265</name>
</gene>
<dbReference type="Proteomes" id="UP000678513">
    <property type="component" value="Chromosome"/>
</dbReference>
<evidence type="ECO:0000313" key="1">
    <source>
        <dbReference type="EMBL" id="QUC08049.1"/>
    </source>
</evidence>
<reference evidence="1 2" key="1">
    <citation type="submission" date="2021-03" db="EMBL/GenBank/DDBJ databases">
        <title>Human Oral Microbial Genomes.</title>
        <authorList>
            <person name="Johnston C.D."/>
            <person name="Chen T."/>
            <person name="Dewhirst F.E."/>
        </authorList>
    </citation>
    <scope>NUCLEOTIDE SEQUENCE [LARGE SCALE GENOMIC DNA]</scope>
    <source>
        <strain evidence="1 2">DSMZ 100122</strain>
    </source>
</reference>
<dbReference type="EMBL" id="CP072384">
    <property type="protein sequence ID" value="QUC08049.1"/>
    <property type="molecule type" value="Genomic_DNA"/>
</dbReference>
<proteinExistence type="predicted"/>
<keyword evidence="2" id="KW-1185">Reference proteome</keyword>
<accession>A0ABX7Y4B4</accession>
<organism evidence="1 2">
    <name type="scientific">Arachnia rubra</name>
    <dbReference type="NCBI Taxonomy" id="1547448"/>
    <lineage>
        <taxon>Bacteria</taxon>
        <taxon>Bacillati</taxon>
        <taxon>Actinomycetota</taxon>
        <taxon>Actinomycetes</taxon>
        <taxon>Propionibacteriales</taxon>
        <taxon>Propionibacteriaceae</taxon>
        <taxon>Arachnia</taxon>
    </lineage>
</organism>
<sequence>MNNEGYDSGTLESEAGNLKAHGSNFKTAVSNAKSSWDGLSSCYHTPHEDLLYSALDVPVTASQDVGTGTETIKTAITTFTSTASALETERTSLLAEVEAHNATPEAWTNNSDGTEPICKPVTDNEAYPDVDSEGLDLQRRVDNLAQRYQSAVDTCVNSLNAIQEDGTQGDPLSPLLKYVRGRIMAAAEIAAEGIKVVKTRYYTRQIFQIGERSVKLDSAVTRGSSKYFLDIFNKHRVGPEPQGFWGRFGSRFKSSFVGPSRGVWTEWKFLSSETFDGVMKVTDERFSSTKIGVSAVGRTLGRGLFAAGVLLNYKSEYDSAKTRYENQPGLTTEQTEWKANESAFVRTAGQIGTTAAVTAAACSFVPGVGTAAGFAIGSVVGAATMIPTGDGKNVGDRIGDASEGIYNGGKKLVKKVFG</sequence>
<dbReference type="RefSeq" id="WP_212323494.1">
    <property type="nucleotide sequence ID" value="NZ_AP024463.1"/>
</dbReference>
<protein>
    <submittedName>
        <fullName evidence="1">Uncharacterized protein</fullName>
    </submittedName>
</protein>
<name>A0ABX7Y4B4_9ACTN</name>